<dbReference type="FunCoup" id="A9WCJ1">
    <property type="interactions" value="104"/>
</dbReference>
<keyword evidence="2" id="KW-0472">Membrane</keyword>
<keyword evidence="2" id="KW-0812">Transmembrane</keyword>
<dbReference type="RefSeq" id="WP_012257636.1">
    <property type="nucleotide sequence ID" value="NC_010175.1"/>
</dbReference>
<dbReference type="NCBIfam" id="TIGR00350">
    <property type="entry name" value="lytR_cpsA_psr"/>
    <property type="match status" value="1"/>
</dbReference>
<dbReference type="EMBL" id="CP000909">
    <property type="protein sequence ID" value="ABY34982.1"/>
    <property type="molecule type" value="Genomic_DNA"/>
</dbReference>
<dbReference type="Pfam" id="PF03816">
    <property type="entry name" value="LytR_cpsA_psr"/>
    <property type="match status" value="1"/>
</dbReference>
<dbReference type="HOGENOM" id="CLU_016455_12_1_0"/>
<dbReference type="PANTHER" id="PTHR33392">
    <property type="entry name" value="POLYISOPRENYL-TEICHOIC ACID--PEPTIDOGLYCAN TEICHOIC ACID TRANSFERASE TAGU"/>
    <property type="match status" value="1"/>
</dbReference>
<dbReference type="Gene3D" id="3.40.630.190">
    <property type="entry name" value="LCP protein"/>
    <property type="match status" value="1"/>
</dbReference>
<feature type="domain" description="LytR/CpsA/Psr regulator C-terminal" evidence="4">
    <location>
        <begin position="365"/>
        <end position="457"/>
    </location>
</feature>
<dbReference type="AlphaFoldDB" id="A9WCJ1"/>
<dbReference type="eggNOG" id="COG1316">
    <property type="taxonomic scope" value="Bacteria"/>
</dbReference>
<feature type="transmembrane region" description="Helical" evidence="2">
    <location>
        <begin position="37"/>
        <end position="59"/>
    </location>
</feature>
<gene>
    <name evidence="5" type="ordered locus">Caur_1765</name>
</gene>
<dbReference type="STRING" id="324602.Caur_1765"/>
<dbReference type="Gene3D" id="3.30.70.2390">
    <property type="match status" value="1"/>
</dbReference>
<keyword evidence="2" id="KW-1133">Transmembrane helix</keyword>
<evidence type="ECO:0000256" key="2">
    <source>
        <dbReference type="SAM" id="Phobius"/>
    </source>
</evidence>
<evidence type="ECO:0000256" key="1">
    <source>
        <dbReference type="ARBA" id="ARBA00006068"/>
    </source>
</evidence>
<proteinExistence type="inferred from homology"/>
<dbReference type="InterPro" id="IPR027381">
    <property type="entry name" value="LytR/CpsA/Psr_C"/>
</dbReference>
<accession>A9WCJ1</accession>
<dbReference type="Pfam" id="PF13399">
    <property type="entry name" value="LytR_C"/>
    <property type="match status" value="1"/>
</dbReference>
<dbReference type="Proteomes" id="UP000002008">
    <property type="component" value="Chromosome"/>
</dbReference>
<name>A9WCJ1_CHLAA</name>
<dbReference type="InterPro" id="IPR004474">
    <property type="entry name" value="LytR_CpsA_psr"/>
</dbReference>
<dbReference type="KEGG" id="cau:Caur_1765"/>
<evidence type="ECO:0000313" key="6">
    <source>
        <dbReference type="Proteomes" id="UP000002008"/>
    </source>
</evidence>
<dbReference type="PATRIC" id="fig|324602.8.peg.2013"/>
<evidence type="ECO:0000259" key="3">
    <source>
        <dbReference type="Pfam" id="PF03816"/>
    </source>
</evidence>
<evidence type="ECO:0000259" key="4">
    <source>
        <dbReference type="Pfam" id="PF13399"/>
    </source>
</evidence>
<feature type="domain" description="Cell envelope-related transcriptional attenuator" evidence="3">
    <location>
        <begin position="105"/>
        <end position="271"/>
    </location>
</feature>
<sequence length="465" mass="51125">MERPRRTEQKQRRISPQGSARERVALLRAQRRRRWRWLWVTGGIVLLLLLALAGAGWLWQTVAGMRQPDLRPAGTVVPTNAVFRQPFTVLLLGVDRRPDGSEGVRSDTLILAYVHPTERWASLLSIPRDTVATIPGLGEQKINVAYSYGYQHATELYGADADPAAAGAALTAETVAQFLNIPVDYVAQIDFAGFERFIDKLGGVVIDVPYPVLDSSFPTADYGYERIFIPAGLQVINGETALKYARSRHGSSDFERARRQQMLLRAVLETVRTRGVFEQASLLTALIDEARRSVKTTLPIDDPAALRELMTLAQTIDSQRIATFSINPREVAIVAEIGSDIYWNRRDVAAMVERLRAGPRINAEQARIQVLNGTPVNGLAARISRALANANFQTLPAANTDRRETTILIDYTGKPATLARLAGHLGLPASQVFASPPDDAPPQPLGADIVLLIGQDYDPAWAMAP</sequence>
<keyword evidence="6" id="KW-1185">Reference proteome</keyword>
<evidence type="ECO:0000313" key="5">
    <source>
        <dbReference type="EMBL" id="ABY34982.1"/>
    </source>
</evidence>
<protein>
    <submittedName>
        <fullName evidence="5">Cell envelope-related function transcriptional attenuator, LytR/CpsA family</fullName>
    </submittedName>
</protein>
<dbReference type="EnsemblBacteria" id="ABY34982">
    <property type="protein sequence ID" value="ABY34982"/>
    <property type="gene ID" value="Caur_1765"/>
</dbReference>
<dbReference type="InterPro" id="IPR050922">
    <property type="entry name" value="LytR/CpsA/Psr_CW_biosynth"/>
</dbReference>
<dbReference type="PANTHER" id="PTHR33392:SF6">
    <property type="entry name" value="POLYISOPRENYL-TEICHOIC ACID--PEPTIDOGLYCAN TEICHOIC ACID TRANSFERASE TAGU"/>
    <property type="match status" value="1"/>
</dbReference>
<comment type="similarity">
    <text evidence="1">Belongs to the LytR/CpsA/Psr (LCP) family.</text>
</comment>
<dbReference type="InParanoid" id="A9WCJ1"/>
<organism evidence="5 6">
    <name type="scientific">Chloroflexus aurantiacus (strain ATCC 29366 / DSM 635 / J-10-fl)</name>
    <dbReference type="NCBI Taxonomy" id="324602"/>
    <lineage>
        <taxon>Bacteria</taxon>
        <taxon>Bacillati</taxon>
        <taxon>Chloroflexota</taxon>
        <taxon>Chloroflexia</taxon>
        <taxon>Chloroflexales</taxon>
        <taxon>Chloroflexineae</taxon>
        <taxon>Chloroflexaceae</taxon>
        <taxon>Chloroflexus</taxon>
    </lineage>
</organism>
<reference evidence="6" key="1">
    <citation type="journal article" date="2011" name="BMC Genomics">
        <title>Complete genome sequence of the filamentous anoxygenic phototrophic bacterium Chloroflexus aurantiacus.</title>
        <authorList>
            <person name="Tang K.H."/>
            <person name="Barry K."/>
            <person name="Chertkov O."/>
            <person name="Dalin E."/>
            <person name="Han C.S."/>
            <person name="Hauser L.J."/>
            <person name="Honchak B.M."/>
            <person name="Karbach L.E."/>
            <person name="Land M.L."/>
            <person name="Lapidus A."/>
            <person name="Larimer F.W."/>
            <person name="Mikhailova N."/>
            <person name="Pitluck S."/>
            <person name="Pierson B.K."/>
            <person name="Blankenship R.E."/>
        </authorList>
    </citation>
    <scope>NUCLEOTIDE SEQUENCE [LARGE SCALE GENOMIC DNA]</scope>
    <source>
        <strain evidence="6">ATCC 29366 / DSM 635 / J-10-fl</strain>
    </source>
</reference>